<dbReference type="PANTHER" id="PTHR11070">
    <property type="entry name" value="UVRD / RECB / PCRA DNA HELICASE FAMILY MEMBER"/>
    <property type="match status" value="1"/>
</dbReference>
<dbReference type="GO" id="GO:0033202">
    <property type="term" value="C:DNA helicase complex"/>
    <property type="evidence" value="ECO:0007669"/>
    <property type="project" value="TreeGrafter"/>
</dbReference>
<dbReference type="GO" id="GO:0005524">
    <property type="term" value="F:ATP binding"/>
    <property type="evidence" value="ECO:0007669"/>
    <property type="project" value="UniProtKB-UniRule"/>
</dbReference>
<dbReference type="InterPro" id="IPR011335">
    <property type="entry name" value="Restrct_endonuc-II-like"/>
</dbReference>
<evidence type="ECO:0000256" key="6">
    <source>
        <dbReference type="ARBA" id="ARBA00022806"/>
    </source>
</evidence>
<keyword evidence="11" id="KW-0413">Isomerase</keyword>
<dbReference type="Proteomes" id="UP000824128">
    <property type="component" value="Unassembled WGS sequence"/>
</dbReference>
<keyword evidence="5 15" id="KW-0378">Hydrolase</keyword>
<evidence type="ECO:0000256" key="14">
    <source>
        <dbReference type="ARBA" id="ARBA00048988"/>
    </source>
</evidence>
<feature type="domain" description="UvrD-like helicase ATP-binding" evidence="17">
    <location>
        <begin position="2"/>
        <end position="445"/>
    </location>
</feature>
<evidence type="ECO:0000256" key="5">
    <source>
        <dbReference type="ARBA" id="ARBA00022801"/>
    </source>
</evidence>
<dbReference type="Gene3D" id="1.10.486.10">
    <property type="entry name" value="PCRA, domain 4"/>
    <property type="match status" value="1"/>
</dbReference>
<keyword evidence="9" id="KW-0238">DNA-binding</keyword>
<accession>A0A9D1N315</accession>
<comment type="similarity">
    <text evidence="1">Belongs to the helicase family. UvrD subfamily.</text>
</comment>
<dbReference type="GO" id="GO:0004527">
    <property type="term" value="F:exonuclease activity"/>
    <property type="evidence" value="ECO:0007669"/>
    <property type="project" value="UniProtKB-KW"/>
</dbReference>
<dbReference type="EC" id="5.6.2.4" evidence="13"/>
<dbReference type="SUPFAM" id="SSF52980">
    <property type="entry name" value="Restriction endonuclease-like"/>
    <property type="match status" value="1"/>
</dbReference>
<evidence type="ECO:0000256" key="8">
    <source>
        <dbReference type="ARBA" id="ARBA00022840"/>
    </source>
</evidence>
<keyword evidence="8 15" id="KW-0067">ATP-binding</keyword>
<dbReference type="InterPro" id="IPR014017">
    <property type="entry name" value="DNA_helicase_UvrD-like_C"/>
</dbReference>
<evidence type="ECO:0000256" key="13">
    <source>
        <dbReference type="ARBA" id="ARBA00034808"/>
    </source>
</evidence>
<evidence type="ECO:0000256" key="15">
    <source>
        <dbReference type="PROSITE-ProRule" id="PRU00560"/>
    </source>
</evidence>
<feature type="domain" description="UvrD-like helicase C-terminal" evidence="18">
    <location>
        <begin position="479"/>
        <end position="793"/>
    </location>
</feature>
<dbReference type="Gene3D" id="3.90.320.10">
    <property type="match status" value="1"/>
</dbReference>
<dbReference type="GO" id="GO:0000725">
    <property type="term" value="P:recombinational repair"/>
    <property type="evidence" value="ECO:0007669"/>
    <property type="project" value="TreeGrafter"/>
</dbReference>
<keyword evidence="2" id="KW-0540">Nuclease</keyword>
<keyword evidence="4" id="KW-0227">DNA damage</keyword>
<evidence type="ECO:0000259" key="17">
    <source>
        <dbReference type="PROSITE" id="PS51198"/>
    </source>
</evidence>
<keyword evidence="10" id="KW-0234">DNA repair</keyword>
<dbReference type="InterPro" id="IPR038726">
    <property type="entry name" value="PDDEXK_AddAB-type"/>
</dbReference>
<dbReference type="PANTHER" id="PTHR11070:SF48">
    <property type="entry name" value="ATP-DEPENDENT HELICASE_NUCLEASE SUBUNIT A"/>
    <property type="match status" value="1"/>
</dbReference>
<keyword evidence="16" id="KW-0175">Coiled coil</keyword>
<keyword evidence="7" id="KW-0269">Exonuclease</keyword>
<dbReference type="Gene3D" id="3.40.50.300">
    <property type="entry name" value="P-loop containing nucleotide triphosphate hydrolases"/>
    <property type="match status" value="4"/>
</dbReference>
<feature type="binding site" evidence="15">
    <location>
        <begin position="23"/>
        <end position="30"/>
    </location>
    <ligand>
        <name>ATP</name>
        <dbReference type="ChEBI" id="CHEBI:30616"/>
    </ligand>
</feature>
<dbReference type="SUPFAM" id="SSF52540">
    <property type="entry name" value="P-loop containing nucleoside triphosphate hydrolases"/>
    <property type="match status" value="1"/>
</dbReference>
<dbReference type="PROSITE" id="PS51217">
    <property type="entry name" value="UVRD_HELICASE_CTER"/>
    <property type="match status" value="1"/>
</dbReference>
<evidence type="ECO:0000256" key="4">
    <source>
        <dbReference type="ARBA" id="ARBA00022763"/>
    </source>
</evidence>
<evidence type="ECO:0000313" key="19">
    <source>
        <dbReference type="EMBL" id="HIU94199.1"/>
    </source>
</evidence>
<reference evidence="19" key="2">
    <citation type="journal article" date="2021" name="PeerJ">
        <title>Extensive microbial diversity within the chicken gut microbiome revealed by metagenomics and culture.</title>
        <authorList>
            <person name="Gilroy R."/>
            <person name="Ravi A."/>
            <person name="Getino M."/>
            <person name="Pursley I."/>
            <person name="Horton D.L."/>
            <person name="Alikhan N.F."/>
            <person name="Baker D."/>
            <person name="Gharbi K."/>
            <person name="Hall N."/>
            <person name="Watson M."/>
            <person name="Adriaenssens E.M."/>
            <person name="Foster-Nyarko E."/>
            <person name="Jarju S."/>
            <person name="Secka A."/>
            <person name="Antonio M."/>
            <person name="Oren A."/>
            <person name="Chaudhuri R.R."/>
            <person name="La Ragione R."/>
            <person name="Hildebrand F."/>
            <person name="Pallen M.J."/>
        </authorList>
    </citation>
    <scope>NUCLEOTIDE SEQUENCE</scope>
    <source>
        <strain evidence="19">ChiGjej2B2-16831</strain>
    </source>
</reference>
<dbReference type="PROSITE" id="PS51198">
    <property type="entry name" value="UVRD_HELICASE_ATP_BIND"/>
    <property type="match status" value="1"/>
</dbReference>
<evidence type="ECO:0000256" key="11">
    <source>
        <dbReference type="ARBA" id="ARBA00023235"/>
    </source>
</evidence>
<dbReference type="InterPro" id="IPR027417">
    <property type="entry name" value="P-loop_NTPase"/>
</dbReference>
<dbReference type="GO" id="GO:0005829">
    <property type="term" value="C:cytosol"/>
    <property type="evidence" value="ECO:0007669"/>
    <property type="project" value="TreeGrafter"/>
</dbReference>
<keyword evidence="3 15" id="KW-0547">Nucleotide-binding</keyword>
<dbReference type="InterPro" id="IPR011604">
    <property type="entry name" value="PDDEXK-like_dom_sf"/>
</dbReference>
<comment type="catalytic activity">
    <reaction evidence="12">
        <text>Couples ATP hydrolysis with the unwinding of duplex DNA by translocating in the 3'-5' direction.</text>
        <dbReference type="EC" id="5.6.2.4"/>
    </reaction>
</comment>
<evidence type="ECO:0000256" key="1">
    <source>
        <dbReference type="ARBA" id="ARBA00009922"/>
    </source>
</evidence>
<comment type="catalytic activity">
    <reaction evidence="14">
        <text>ATP + H2O = ADP + phosphate + H(+)</text>
        <dbReference type="Rhea" id="RHEA:13065"/>
        <dbReference type="ChEBI" id="CHEBI:15377"/>
        <dbReference type="ChEBI" id="CHEBI:15378"/>
        <dbReference type="ChEBI" id="CHEBI:30616"/>
        <dbReference type="ChEBI" id="CHEBI:43474"/>
        <dbReference type="ChEBI" id="CHEBI:456216"/>
        <dbReference type="EC" id="5.6.2.4"/>
    </reaction>
</comment>
<dbReference type="InterPro" id="IPR014016">
    <property type="entry name" value="UvrD-like_ATP-bd"/>
</dbReference>
<evidence type="ECO:0000256" key="16">
    <source>
        <dbReference type="SAM" id="Coils"/>
    </source>
</evidence>
<proteinExistence type="inferred from homology"/>
<dbReference type="GO" id="GO:0003677">
    <property type="term" value="F:DNA binding"/>
    <property type="evidence" value="ECO:0007669"/>
    <property type="project" value="UniProtKB-KW"/>
</dbReference>
<dbReference type="InterPro" id="IPR000212">
    <property type="entry name" value="DNA_helicase_UvrD/REP"/>
</dbReference>
<feature type="coiled-coil region" evidence="16">
    <location>
        <begin position="279"/>
        <end position="310"/>
    </location>
</feature>
<evidence type="ECO:0000256" key="12">
    <source>
        <dbReference type="ARBA" id="ARBA00034617"/>
    </source>
</evidence>
<dbReference type="Pfam" id="PF13361">
    <property type="entry name" value="UvrD_C"/>
    <property type="match status" value="2"/>
</dbReference>
<evidence type="ECO:0000256" key="7">
    <source>
        <dbReference type="ARBA" id="ARBA00022839"/>
    </source>
</evidence>
<organism evidence="19 20">
    <name type="scientific">Candidatus Aphodomorpha intestinavium</name>
    <dbReference type="NCBI Taxonomy" id="2840672"/>
    <lineage>
        <taxon>Bacteria</taxon>
        <taxon>Bacillati</taxon>
        <taxon>Bacillota</taxon>
        <taxon>Clostridia</taxon>
        <taxon>Eubacteriales</taxon>
        <taxon>Candidatus Aphodomorpha</taxon>
    </lineage>
</organism>
<sequence>MPGNWTQAQERAIEARGNVIVSAAAGAGKTAVLTERLTRIVAAGTPVDRLLVLTFTRAAAAEMKQRIEKSLRDAAAAAQDEAQRAYLRAQAGAVGRAYITTIDAFCARVLRRHGHRLELPPSMRVLDELEAPVLAERVKDALLTAFGAQEDAHWRALLAAFGSEDAAWEAVSDVTAFLETQPAPKTWLRRAARRYENPAWLRRALRDVVDEARAELMDALSALQAVRDALPPSFAGVTGVLDADLLQLRGVLLQRRYDDYRAALFAYAPARLTFPRGTAEEEKADVKAARDALKKLVARQQAQFARTEREEEALLGRAGGVAAALRAVVMAYLSAYEQEKRRLGVLDYADLEHLALRLLEDAAVAAEYRERFVHIAVDEYQDSNRVQEALLEAIRRPDNLFLVGDVKQSIYRFRQADPMLFLQKLRRFAGGAGSRIDLSHNFRSAPDVLACVNDLFAAVLTREAGELDYDERARLVPGRPELEGGAELHLIERGGAAEETDAADGAAEDDPLEDALDAEVEARLAARRIRELMARGSIPDRATGKLRPLRYGDFAILLRAKGEAAQFAAALAQEGIPCYAQMSGGYFDSIEVMLALNLLRVIDNRRQDIPLLSVLRATGAGTEPFTAQELARIRMRTREGTFFDALAAMAAAAQADGGPANGAAAQPGADGMGGAQEDGGAQALAHKCAAFLSRVASWREDSLLLPVDALLARLYEETGLYAQMGALSGGAQRQANLDALLERARAFERGAERGVAAFLRFMDRAGENSAHMGAAQQIGADVVRLLTIHRSKGLEFPVVFVCRLGRRFNLDAQRKRLLLHGTAGLGFKWLEGGVLCDTAVRRAIAQRLLREQLAEELRVLYVAMTRAQHRLILIGSWRGAQTLLERAVTAPAPLEVLACRAPLQWALMGTRAHCPTRVHARETFLRAPQAERALPAIGAPDAGAAGALEARLAWRYPFADAAALPSKAAVSALVQPPGEAPAFETPAFARAAARPGEPEPLPPDAAERGSAVHAVLASLPLQPLDSAALRAHGAALVRDGRLSAAQEAALPYDALAWLAGSPLWARMADSPRCERELPFSHLVPAAELFGAAGAQEAVLLQGVIDCCFLEGDAWVLVDYKTDRPLPGVAPAEQAARHAPQLALYAGALRRLTGRPVKERLVVLLSLRAIVPV</sequence>
<evidence type="ECO:0000259" key="18">
    <source>
        <dbReference type="PROSITE" id="PS51217"/>
    </source>
</evidence>
<evidence type="ECO:0000256" key="2">
    <source>
        <dbReference type="ARBA" id="ARBA00022722"/>
    </source>
</evidence>
<evidence type="ECO:0000256" key="9">
    <source>
        <dbReference type="ARBA" id="ARBA00023125"/>
    </source>
</evidence>
<gene>
    <name evidence="19" type="ORF">IAD24_03485</name>
</gene>
<protein>
    <recommendedName>
        <fullName evidence="13">DNA 3'-5' helicase</fullName>
        <ecNumber evidence="13">5.6.2.4</ecNumber>
    </recommendedName>
</protein>
<evidence type="ECO:0000256" key="10">
    <source>
        <dbReference type="ARBA" id="ARBA00023204"/>
    </source>
</evidence>
<dbReference type="Pfam" id="PF00580">
    <property type="entry name" value="UvrD-helicase"/>
    <property type="match status" value="1"/>
</dbReference>
<evidence type="ECO:0000256" key="3">
    <source>
        <dbReference type="ARBA" id="ARBA00022741"/>
    </source>
</evidence>
<dbReference type="Pfam" id="PF12705">
    <property type="entry name" value="PDDEXK_1"/>
    <property type="match status" value="1"/>
</dbReference>
<dbReference type="AlphaFoldDB" id="A0A9D1N315"/>
<dbReference type="GO" id="GO:0043138">
    <property type="term" value="F:3'-5' DNA helicase activity"/>
    <property type="evidence" value="ECO:0007669"/>
    <property type="project" value="UniProtKB-EC"/>
</dbReference>
<reference evidence="19" key="1">
    <citation type="submission" date="2020-10" db="EMBL/GenBank/DDBJ databases">
        <authorList>
            <person name="Gilroy R."/>
        </authorList>
    </citation>
    <scope>NUCLEOTIDE SEQUENCE</scope>
    <source>
        <strain evidence="19">ChiGjej2B2-16831</strain>
    </source>
</reference>
<keyword evidence="6 15" id="KW-0347">Helicase</keyword>
<comment type="caution">
    <text evidence="19">The sequence shown here is derived from an EMBL/GenBank/DDBJ whole genome shotgun (WGS) entry which is preliminary data.</text>
</comment>
<dbReference type="Gene3D" id="1.10.10.160">
    <property type="match status" value="1"/>
</dbReference>
<evidence type="ECO:0000313" key="20">
    <source>
        <dbReference type="Proteomes" id="UP000824128"/>
    </source>
</evidence>
<dbReference type="EMBL" id="DVNZ01000110">
    <property type="protein sequence ID" value="HIU94199.1"/>
    <property type="molecule type" value="Genomic_DNA"/>
</dbReference>
<dbReference type="InterPro" id="IPR013986">
    <property type="entry name" value="DExx_box_DNA_helicase_dom_sf"/>
</dbReference>
<name>A0A9D1N315_9FIRM</name>